<evidence type="ECO:0000256" key="2">
    <source>
        <dbReference type="PROSITE-ProRule" id="PRU00649"/>
    </source>
</evidence>
<dbReference type="InterPro" id="IPR051037">
    <property type="entry name" value="RNAPII_TF_IWS1"/>
</dbReference>
<dbReference type="PANTHER" id="PTHR46010:SF1">
    <property type="entry name" value="PROTEIN IWS1 HOMOLOG"/>
    <property type="match status" value="1"/>
</dbReference>
<feature type="compositionally biased region" description="Basic and acidic residues" evidence="4">
    <location>
        <begin position="338"/>
        <end position="348"/>
    </location>
</feature>
<keyword evidence="2" id="KW-0539">Nucleus</keyword>
<feature type="compositionally biased region" description="Polar residues" evidence="4">
    <location>
        <begin position="87"/>
        <end position="102"/>
    </location>
</feature>
<evidence type="ECO:0000256" key="4">
    <source>
        <dbReference type="SAM" id="MobiDB-lite"/>
    </source>
</evidence>
<evidence type="ECO:0000313" key="6">
    <source>
        <dbReference type="EMBL" id="CCI41628.1"/>
    </source>
</evidence>
<feature type="compositionally biased region" description="Basic and acidic residues" evidence="4">
    <location>
        <begin position="385"/>
        <end position="420"/>
    </location>
</feature>
<dbReference type="EMBL" id="CAIX01000022">
    <property type="protein sequence ID" value="CCI41628.1"/>
    <property type="molecule type" value="Genomic_DNA"/>
</dbReference>
<dbReference type="STRING" id="65357.A0A024G4Y7"/>
<dbReference type="PROSITE" id="PS51319">
    <property type="entry name" value="TFIIS_N"/>
    <property type="match status" value="1"/>
</dbReference>
<dbReference type="InParanoid" id="A0A024G4Y7"/>
<evidence type="ECO:0000313" key="7">
    <source>
        <dbReference type="Proteomes" id="UP000053237"/>
    </source>
</evidence>
<dbReference type="Pfam" id="PF08711">
    <property type="entry name" value="Med26"/>
    <property type="match status" value="1"/>
</dbReference>
<evidence type="ECO:0000256" key="1">
    <source>
        <dbReference type="ARBA" id="ARBA00037992"/>
    </source>
</evidence>
<proteinExistence type="inferred from homology"/>
<feature type="coiled-coil region" evidence="3">
    <location>
        <begin position="926"/>
        <end position="966"/>
    </location>
</feature>
<evidence type="ECO:0000256" key="3">
    <source>
        <dbReference type="SAM" id="Coils"/>
    </source>
</evidence>
<dbReference type="GO" id="GO:0016973">
    <property type="term" value="P:poly(A)+ mRNA export from nucleus"/>
    <property type="evidence" value="ECO:0007669"/>
    <property type="project" value="TreeGrafter"/>
</dbReference>
<keyword evidence="3" id="KW-0175">Coiled coil</keyword>
<feature type="region of interest" description="Disordered" evidence="4">
    <location>
        <begin position="1070"/>
        <end position="1089"/>
    </location>
</feature>
<feature type="compositionally biased region" description="Polar residues" evidence="4">
    <location>
        <begin position="363"/>
        <end position="381"/>
    </location>
</feature>
<feature type="compositionally biased region" description="Low complexity" evidence="4">
    <location>
        <begin position="1073"/>
        <end position="1087"/>
    </location>
</feature>
<feature type="region of interest" description="Disordered" evidence="4">
    <location>
        <begin position="1"/>
        <end position="124"/>
    </location>
</feature>
<accession>A0A024G4Y7</accession>
<comment type="caution">
    <text evidence="6">The sequence shown here is derived from an EMBL/GenBank/DDBJ whole genome shotgun (WGS) entry which is preliminary data.</text>
</comment>
<feature type="coiled-coil region" evidence="3">
    <location>
        <begin position="529"/>
        <end position="882"/>
    </location>
</feature>
<feature type="region of interest" description="Disordered" evidence="4">
    <location>
        <begin position="456"/>
        <end position="506"/>
    </location>
</feature>
<feature type="compositionally biased region" description="Acidic residues" evidence="4">
    <location>
        <begin position="23"/>
        <end position="33"/>
    </location>
</feature>
<organism evidence="6 7">
    <name type="scientific">Albugo candida</name>
    <dbReference type="NCBI Taxonomy" id="65357"/>
    <lineage>
        <taxon>Eukaryota</taxon>
        <taxon>Sar</taxon>
        <taxon>Stramenopiles</taxon>
        <taxon>Oomycota</taxon>
        <taxon>Peronosporomycetes</taxon>
        <taxon>Albuginales</taxon>
        <taxon>Albuginaceae</taxon>
        <taxon>Albugo</taxon>
    </lineage>
</organism>
<comment type="similarity">
    <text evidence="1">Belongs to the IWS1 family.</text>
</comment>
<dbReference type="GO" id="GO:0005634">
    <property type="term" value="C:nucleus"/>
    <property type="evidence" value="ECO:0007669"/>
    <property type="project" value="UniProtKB-SubCell"/>
</dbReference>
<dbReference type="SUPFAM" id="SSF47676">
    <property type="entry name" value="Conserved domain common to transcription factors TFIIS, elongin A, CRSP70"/>
    <property type="match status" value="1"/>
</dbReference>
<feature type="compositionally biased region" description="Basic and acidic residues" evidence="4">
    <location>
        <begin position="56"/>
        <end position="66"/>
    </location>
</feature>
<dbReference type="OrthoDB" id="21124at2759"/>
<name>A0A024G4Y7_9STRA</name>
<dbReference type="InterPro" id="IPR017923">
    <property type="entry name" value="TFIIS_N"/>
</dbReference>
<feature type="compositionally biased region" description="Basic and acidic residues" evidence="4">
    <location>
        <begin position="479"/>
        <end position="496"/>
    </location>
</feature>
<feature type="domain" description="TFIIS N-terminal" evidence="5">
    <location>
        <begin position="246"/>
        <end position="323"/>
    </location>
</feature>
<feature type="region of interest" description="Disordered" evidence="4">
    <location>
        <begin position="338"/>
        <end position="420"/>
    </location>
</feature>
<dbReference type="AlphaFoldDB" id="A0A024G4Y7"/>
<dbReference type="InterPro" id="IPR035441">
    <property type="entry name" value="TFIIS/LEDGF_dom_sf"/>
</dbReference>
<gene>
    <name evidence="6" type="ORF">BN9_024120</name>
</gene>
<comment type="subcellular location">
    <subcellularLocation>
        <location evidence="2">Nucleus</location>
    </subcellularLocation>
</comment>
<keyword evidence="7" id="KW-1185">Reference proteome</keyword>
<protein>
    <recommendedName>
        <fullName evidence="5">TFIIS N-terminal domain-containing protein</fullName>
    </recommendedName>
</protein>
<dbReference type="PANTHER" id="PTHR46010">
    <property type="entry name" value="PROTEIN IWS1 HOMOLOG"/>
    <property type="match status" value="1"/>
</dbReference>
<dbReference type="Gene3D" id="1.20.930.10">
    <property type="entry name" value="Conserved domain common to transcription factors TFIIS, elongin A, CRSP70"/>
    <property type="match status" value="1"/>
</dbReference>
<sequence>MCALSDIIRRKDGRMKGSINDMFGEDDSDDGEEIQSVAKATASDATGLFDSESESENERQSTEKETLPATSTKRLQGGRVQKKARLSPSNSSQTDGKSQRQLNDGDEYDSGEEVAPTKDDDDFIDREDDLADVLGEYEQEKQQFDDERPVDRVEQEAVFEEDTYFDDTLKSLKTGRRNSKMNLSVQDMERVTQELLFQMDKAWADDQNAISSGRPALARIKFVDNALQIMRKQRLQPMLLDFDLLSIIRKWIQPLGNGTLPNLGMRTKMITMVHRLPIYKEHLKRSGFGKVVMTLWKHPDETLENKELCREMIDRWSRSVFNKILDYSKLAELEAEKAESQSFRRDQRPSNTSTAGARADIFGSQNSNNTEQGTDVIGTNSHRARLPEQLRFDFMHRPQPKVDLRNVSSKKVDPDSRKGRLLKRMSEIAKPRKKGKRAIGMTASNVLISHLLQQTKSVKDEENSSDLDSDSDSVSKSSKKNDTRNEPLTESSREQGTESIFPPQNSQIATLNREMKALEVRYFRTRLLLEKTTDKNAQLRQQVVKCRTKNKKSADELSKLRNLLDRIQEEKKVVQLQAIHNRDYAKKIEQRFFMGTSKGQSLVQQNSELHERLRILEEKLAISKAKARDQRQQLMQSDNKISILERAMELRVEHLALNGDLSDGILLELANMQDQVQAMTSQVRAERTQTQKYELKFQYAEQNITKLEEALVVRESAVTTLETDLSKLHIRLSKAENEKQKTMLEKAELMKCMQQLNVGKSQAENQLKALKQENTETTKRLMEKWQSCLQQKDQLQREIASLMDASRDLQAEKEMIKVELQNKVFEVLELEKTKSENEREFDQTKSQLEHSEKALHAITEESKRLEEELNDLKERDRSHQMTISDLQSHVCTLNSQVKQKERENLELCEEMTKSLSDLKTLSRQRNEAIKAMNEAVEISASSLEEQRILDARLETQRNQIQSLQQAKHSAHHTMMEQITSLRNQLRLERVHRIDSEAKMDHFCDVVATQPPKSVHSESIFSSATSQVFPSVCARAVEIPVSQMAQRYLLRRKSLSKIKLQQQDDSEIVNANDSPMSCESHSSGSCKSIQANGMENSQKECEMRRTETTLSLVQLAESSLI</sequence>
<reference evidence="6 7" key="1">
    <citation type="submission" date="2012-05" db="EMBL/GenBank/DDBJ databases">
        <title>Recombination and specialization in a pathogen metapopulation.</title>
        <authorList>
            <person name="Gardiner A."/>
            <person name="Kemen E."/>
            <person name="Schultz-Larsen T."/>
            <person name="MacLean D."/>
            <person name="Van Oosterhout C."/>
            <person name="Jones J.D.G."/>
        </authorList>
    </citation>
    <scope>NUCLEOTIDE SEQUENCE [LARGE SCALE GENOMIC DNA]</scope>
    <source>
        <strain evidence="6 7">Ac Nc2</strain>
    </source>
</reference>
<evidence type="ECO:0000259" key="5">
    <source>
        <dbReference type="PROSITE" id="PS51319"/>
    </source>
</evidence>
<dbReference type="Proteomes" id="UP000053237">
    <property type="component" value="Unassembled WGS sequence"/>
</dbReference>